<evidence type="ECO:0000313" key="2">
    <source>
        <dbReference type="Proteomes" id="UP000662873"/>
    </source>
</evidence>
<evidence type="ECO:0000313" key="1">
    <source>
        <dbReference type="EMBL" id="BBO23882.1"/>
    </source>
</evidence>
<accession>A0A809RVM3</accession>
<protein>
    <recommendedName>
        <fullName evidence="3">HEAT repeat domain-containing protein</fullName>
    </recommendedName>
</protein>
<reference evidence="1" key="1">
    <citation type="journal article" name="DNA Res.">
        <title>The physiological potential of anammox bacteria as revealed by their core genome structure.</title>
        <authorList>
            <person name="Okubo T."/>
            <person name="Toyoda A."/>
            <person name="Fukuhara K."/>
            <person name="Uchiyama I."/>
            <person name="Harigaya Y."/>
            <person name="Kuroiwa M."/>
            <person name="Suzuki T."/>
            <person name="Murakami Y."/>
            <person name="Suwa Y."/>
            <person name="Takami H."/>
        </authorList>
    </citation>
    <scope>NUCLEOTIDE SEQUENCE</scope>
    <source>
        <strain evidence="1">317325-2</strain>
    </source>
</reference>
<dbReference type="KEGG" id="npy:NPRO_14770"/>
<dbReference type="EMBL" id="AP021858">
    <property type="protein sequence ID" value="BBO23882.1"/>
    <property type="molecule type" value="Genomic_DNA"/>
</dbReference>
<dbReference type="SUPFAM" id="SSF48371">
    <property type="entry name" value="ARM repeat"/>
    <property type="match status" value="1"/>
</dbReference>
<dbReference type="AlphaFoldDB" id="A0A809RVM3"/>
<name>A0A809RVM3_9BACT</name>
<dbReference type="Proteomes" id="UP000662873">
    <property type="component" value="Chromosome"/>
</dbReference>
<sequence>MGAMLVVVVQTIAAYLAEKNTPSPPTTESVAEILRRATEEQDISKEMLALAALDSTDGYARLAAWRYCRAMTIVDAIPTARRMVLNEPNRDVVSEAVEYLSYMRDEGLAEVYLQDPKQVPEEKRGELARILKDVVSDVSERTLQKLTEEASPSVREQAYSSQWRIAVHKFNVEMYFARLDRTPVLQLKGVVFGLAAIGDEHCKTELRRLSVHESSEVRELAASRLRVLEKRSDTEDGI</sequence>
<dbReference type="InterPro" id="IPR011989">
    <property type="entry name" value="ARM-like"/>
</dbReference>
<dbReference type="Gene3D" id="1.25.10.10">
    <property type="entry name" value="Leucine-rich Repeat Variant"/>
    <property type="match status" value="1"/>
</dbReference>
<evidence type="ECO:0008006" key="3">
    <source>
        <dbReference type="Google" id="ProtNLM"/>
    </source>
</evidence>
<dbReference type="InterPro" id="IPR016024">
    <property type="entry name" value="ARM-type_fold"/>
</dbReference>
<proteinExistence type="predicted"/>
<gene>
    <name evidence="1" type="ORF">NPRO_14770</name>
</gene>
<organism evidence="1 2">
    <name type="scientific">Candidatus Nitrosymbiomonas proteolyticus</name>
    <dbReference type="NCBI Taxonomy" id="2608984"/>
    <lineage>
        <taxon>Bacteria</taxon>
        <taxon>Bacillati</taxon>
        <taxon>Armatimonadota</taxon>
        <taxon>Armatimonadota incertae sedis</taxon>
        <taxon>Candidatus Nitrosymbiomonas</taxon>
    </lineage>
</organism>